<sequence length="319" mass="35864">MVVILGADASFSRAAKEAPMALTLKQLRYFLVLSEELHFGRAAERLHISQPPLSNSLRQLEEALAVQLLERDSKHVALTPAGKLFQRQARLLIGQLDDTQDMLRRAAESNYEVLRIGSTPAMIYRGLPPLLSEFKDLYPGIGIQLFEQYSLDQVESLCRGRIDIGFINSIPLPPEVDSLPIGVDEFVCCLPADHPLAQRDVIELANIDSEPLVMLNSALAPHYHQHFRNIFRSKNFELNVKHEASHWQTVVALTSYGLGISLVPQSLELSGMINVRFVPLAGVDTRYTSCCIWKRDSASLGRDFLLDCIRSRLERKQFS</sequence>
<proteinExistence type="inferred from homology"/>
<dbReference type="Proteomes" id="UP000231409">
    <property type="component" value="Unassembled WGS sequence"/>
</dbReference>
<evidence type="ECO:0000256" key="4">
    <source>
        <dbReference type="ARBA" id="ARBA00023163"/>
    </source>
</evidence>
<dbReference type="InterPro" id="IPR005119">
    <property type="entry name" value="LysR_subst-bd"/>
</dbReference>
<protein>
    <submittedName>
        <fullName evidence="6">LysR family transcriptional regulator</fullName>
    </submittedName>
</protein>
<dbReference type="Gene3D" id="3.40.190.10">
    <property type="entry name" value="Periplasmic binding protein-like II"/>
    <property type="match status" value="2"/>
</dbReference>
<evidence type="ECO:0000256" key="3">
    <source>
        <dbReference type="ARBA" id="ARBA00023125"/>
    </source>
</evidence>
<dbReference type="InterPro" id="IPR000847">
    <property type="entry name" value="LysR_HTH_N"/>
</dbReference>
<keyword evidence="7" id="KW-1185">Reference proteome</keyword>
<dbReference type="InterPro" id="IPR036388">
    <property type="entry name" value="WH-like_DNA-bd_sf"/>
</dbReference>
<keyword evidence="2" id="KW-0805">Transcription regulation</keyword>
<dbReference type="PANTHER" id="PTHR30346">
    <property type="entry name" value="TRANSCRIPTIONAL DUAL REGULATOR HCAR-RELATED"/>
    <property type="match status" value="1"/>
</dbReference>
<dbReference type="PRINTS" id="PR00039">
    <property type="entry name" value="HTHLYSR"/>
</dbReference>
<comment type="caution">
    <text evidence="6">The sequence shown here is derived from an EMBL/GenBank/DDBJ whole genome shotgun (WGS) entry which is preliminary data.</text>
</comment>
<accession>A0A2G1UJB8</accession>
<dbReference type="AlphaFoldDB" id="A0A2G1UJB8"/>
<evidence type="ECO:0000256" key="1">
    <source>
        <dbReference type="ARBA" id="ARBA00009437"/>
    </source>
</evidence>
<dbReference type="SUPFAM" id="SSF53850">
    <property type="entry name" value="Periplasmic binding protein-like II"/>
    <property type="match status" value="1"/>
</dbReference>
<comment type="similarity">
    <text evidence="1">Belongs to the LysR transcriptional regulatory family.</text>
</comment>
<reference evidence="6 7" key="1">
    <citation type="submission" date="2017-09" db="EMBL/GenBank/DDBJ databases">
        <title>The draft genome sequences of Marinobacter sp. PWS21.</title>
        <authorList>
            <person name="Cao J."/>
        </authorList>
    </citation>
    <scope>NUCLEOTIDE SEQUENCE [LARGE SCALE GENOMIC DNA]</scope>
    <source>
        <strain evidence="6 7">PWS21</strain>
    </source>
</reference>
<dbReference type="GO" id="GO:0003700">
    <property type="term" value="F:DNA-binding transcription factor activity"/>
    <property type="evidence" value="ECO:0007669"/>
    <property type="project" value="InterPro"/>
</dbReference>
<keyword evidence="3" id="KW-0238">DNA-binding</keyword>
<organism evidence="6 7">
    <name type="scientific">Marinobacter profundi</name>
    <dbReference type="NCBI Taxonomy" id="2666256"/>
    <lineage>
        <taxon>Bacteria</taxon>
        <taxon>Pseudomonadati</taxon>
        <taxon>Pseudomonadota</taxon>
        <taxon>Gammaproteobacteria</taxon>
        <taxon>Pseudomonadales</taxon>
        <taxon>Marinobacteraceae</taxon>
        <taxon>Marinobacter</taxon>
    </lineage>
</organism>
<dbReference type="GO" id="GO:0032993">
    <property type="term" value="C:protein-DNA complex"/>
    <property type="evidence" value="ECO:0007669"/>
    <property type="project" value="TreeGrafter"/>
</dbReference>
<name>A0A2G1UJB8_9GAMM</name>
<evidence type="ECO:0000259" key="5">
    <source>
        <dbReference type="PROSITE" id="PS50931"/>
    </source>
</evidence>
<keyword evidence="4" id="KW-0804">Transcription</keyword>
<dbReference type="Gene3D" id="1.10.10.10">
    <property type="entry name" value="Winged helix-like DNA-binding domain superfamily/Winged helix DNA-binding domain"/>
    <property type="match status" value="1"/>
</dbReference>
<dbReference type="RefSeq" id="WP_099615025.1">
    <property type="nucleotide sequence ID" value="NZ_KZ319372.1"/>
</dbReference>
<evidence type="ECO:0000256" key="2">
    <source>
        <dbReference type="ARBA" id="ARBA00023015"/>
    </source>
</evidence>
<feature type="domain" description="HTH lysR-type" evidence="5">
    <location>
        <begin position="22"/>
        <end position="79"/>
    </location>
</feature>
<dbReference type="InterPro" id="IPR036390">
    <property type="entry name" value="WH_DNA-bd_sf"/>
</dbReference>
<evidence type="ECO:0000313" key="6">
    <source>
        <dbReference type="EMBL" id="PHQ14520.1"/>
    </source>
</evidence>
<dbReference type="PANTHER" id="PTHR30346:SF0">
    <property type="entry name" value="HCA OPERON TRANSCRIPTIONAL ACTIVATOR HCAR"/>
    <property type="match status" value="1"/>
</dbReference>
<evidence type="ECO:0000313" key="7">
    <source>
        <dbReference type="Proteomes" id="UP000231409"/>
    </source>
</evidence>
<dbReference type="Pfam" id="PF00126">
    <property type="entry name" value="HTH_1"/>
    <property type="match status" value="1"/>
</dbReference>
<dbReference type="PROSITE" id="PS50931">
    <property type="entry name" value="HTH_LYSR"/>
    <property type="match status" value="1"/>
</dbReference>
<dbReference type="SUPFAM" id="SSF46785">
    <property type="entry name" value="Winged helix' DNA-binding domain"/>
    <property type="match status" value="1"/>
</dbReference>
<dbReference type="Pfam" id="PF03466">
    <property type="entry name" value="LysR_substrate"/>
    <property type="match status" value="1"/>
</dbReference>
<dbReference type="GO" id="GO:0003677">
    <property type="term" value="F:DNA binding"/>
    <property type="evidence" value="ECO:0007669"/>
    <property type="project" value="UniProtKB-KW"/>
</dbReference>
<gene>
    <name evidence="6" type="ORF">CLH61_12180</name>
</gene>
<dbReference type="EMBL" id="NTFH01000009">
    <property type="protein sequence ID" value="PHQ14520.1"/>
    <property type="molecule type" value="Genomic_DNA"/>
</dbReference>
<dbReference type="FunFam" id="1.10.10.10:FF:000001">
    <property type="entry name" value="LysR family transcriptional regulator"/>
    <property type="match status" value="1"/>
</dbReference>